<comment type="cofactor">
    <cofactor evidence="8">
        <name>Mn(2+)</name>
        <dbReference type="ChEBI" id="CHEBI:29035"/>
    </cofactor>
</comment>
<name>A0A8K0JYC9_LADFU</name>
<feature type="binding site" evidence="7">
    <location>
        <position position="229"/>
    </location>
    <ligand>
        <name>ATP</name>
        <dbReference type="ChEBI" id="CHEBI:30616"/>
    </ligand>
</feature>
<evidence type="ECO:0000256" key="7">
    <source>
        <dbReference type="PIRSR" id="PIRSR624869-2"/>
    </source>
</evidence>
<evidence type="ECO:0000256" key="6">
    <source>
        <dbReference type="PIRSR" id="PIRSR624869-1"/>
    </source>
</evidence>
<reference evidence="10" key="1">
    <citation type="submission" date="2013-04" db="EMBL/GenBank/DDBJ databases">
        <authorList>
            <person name="Qu J."/>
            <person name="Murali S.C."/>
            <person name="Bandaranaike D."/>
            <person name="Bellair M."/>
            <person name="Blankenburg K."/>
            <person name="Chao H."/>
            <person name="Dinh H."/>
            <person name="Doddapaneni H."/>
            <person name="Downs B."/>
            <person name="Dugan-Rocha S."/>
            <person name="Elkadiri S."/>
            <person name="Gnanaolivu R.D."/>
            <person name="Hernandez B."/>
            <person name="Javaid M."/>
            <person name="Jayaseelan J.C."/>
            <person name="Lee S."/>
            <person name="Li M."/>
            <person name="Ming W."/>
            <person name="Munidasa M."/>
            <person name="Muniz J."/>
            <person name="Nguyen L."/>
            <person name="Ongeri F."/>
            <person name="Osuji N."/>
            <person name="Pu L.-L."/>
            <person name="Puazo M."/>
            <person name="Qu C."/>
            <person name="Quiroz J."/>
            <person name="Raj R."/>
            <person name="Weissenberger G."/>
            <person name="Xin Y."/>
            <person name="Zou X."/>
            <person name="Han Y."/>
            <person name="Richards S."/>
            <person name="Worley K."/>
            <person name="Muzny D."/>
            <person name="Gibbs R."/>
        </authorList>
    </citation>
    <scope>NUCLEOTIDE SEQUENCE</scope>
    <source>
        <strain evidence="10">Sampled in the wild</strain>
    </source>
</reference>
<evidence type="ECO:0000256" key="3">
    <source>
        <dbReference type="ARBA" id="ARBA00023034"/>
    </source>
</evidence>
<feature type="domain" description="FAM20 C-terminal" evidence="9">
    <location>
        <begin position="99"/>
        <end position="280"/>
    </location>
</feature>
<keyword evidence="11" id="KW-1185">Reference proteome</keyword>
<evidence type="ECO:0000256" key="8">
    <source>
        <dbReference type="PIRSR" id="PIRSR624869-3"/>
    </source>
</evidence>
<protein>
    <recommendedName>
        <fullName evidence="9">FAM20 C-terminal domain-containing protein</fullName>
    </recommendedName>
</protein>
<evidence type="ECO:0000256" key="5">
    <source>
        <dbReference type="ARBA" id="ARBA00023180"/>
    </source>
</evidence>
<dbReference type="AlphaFoldDB" id="A0A8K0JYC9"/>
<dbReference type="Pfam" id="PF06702">
    <property type="entry name" value="Fam20C"/>
    <property type="match status" value="1"/>
</dbReference>
<evidence type="ECO:0000256" key="4">
    <source>
        <dbReference type="ARBA" id="ARBA00023157"/>
    </source>
</evidence>
<proteinExistence type="inferred from homology"/>
<gene>
    <name evidence="10" type="ORF">J437_LFUL004574</name>
</gene>
<keyword evidence="7" id="KW-0067">ATP-binding</keyword>
<evidence type="ECO:0000256" key="1">
    <source>
        <dbReference type="ARBA" id="ARBA00004555"/>
    </source>
</evidence>
<dbReference type="GO" id="GO:0005524">
    <property type="term" value="F:ATP binding"/>
    <property type="evidence" value="ECO:0007669"/>
    <property type="project" value="UniProtKB-KW"/>
</dbReference>
<dbReference type="PANTHER" id="PTHR12450">
    <property type="entry name" value="DENTIN MATRIX PROTEIN 4 PROTEIN FAM20"/>
    <property type="match status" value="1"/>
</dbReference>
<keyword evidence="7" id="KW-0547">Nucleotide-binding</keyword>
<dbReference type="InterPro" id="IPR024869">
    <property type="entry name" value="FAM20"/>
</dbReference>
<evidence type="ECO:0000313" key="10">
    <source>
        <dbReference type="EMBL" id="KAG8222538.1"/>
    </source>
</evidence>
<keyword evidence="3" id="KW-0333">Golgi apparatus</keyword>
<evidence type="ECO:0000256" key="2">
    <source>
        <dbReference type="ARBA" id="ARBA00006557"/>
    </source>
</evidence>
<dbReference type="Proteomes" id="UP000792457">
    <property type="component" value="Unassembled WGS sequence"/>
</dbReference>
<feature type="binding site" evidence="7">
    <location>
        <begin position="136"/>
        <end position="139"/>
    </location>
    <ligand>
        <name>ATP</name>
        <dbReference type="ChEBI" id="CHEBI:30616"/>
    </ligand>
</feature>
<feature type="binding site" evidence="7">
    <location>
        <position position="244"/>
    </location>
    <ligand>
        <name>ATP</name>
        <dbReference type="ChEBI" id="CHEBI:30616"/>
    </ligand>
</feature>
<keyword evidence="8" id="KW-0464">Manganese</keyword>
<dbReference type="InterPro" id="IPR009581">
    <property type="entry name" value="FAM20_C"/>
</dbReference>
<feature type="active site" evidence="6">
    <location>
        <position position="224"/>
    </location>
</feature>
<keyword evidence="8" id="KW-0479">Metal-binding</keyword>
<accession>A0A8K0JYC9</accession>
<evidence type="ECO:0000259" key="9">
    <source>
        <dbReference type="Pfam" id="PF06702"/>
    </source>
</evidence>
<comment type="similarity">
    <text evidence="2">Belongs to the FAM20 family.</text>
</comment>
<sequence>MRFQNSFLSGLRKTNIPSVVLFILSTSWTSSKQMVCSINIFSTNLVLITINHNLCVLISVNISFLRLLGFRRAMPVSGRHLNMTSELYAVSTGDLLNTFFVSPSENLCFHGHCSYYCDTAHAICGRPKDALEGSFAAFLPPKERAARKVWRHPWRRSYHKRRKAQWELVVFSLTFRTKRAPFYVTLYEADYCSLVRDIPPYDEGRRLLDLMDMAVFDFLIGNMDRHHYETFKAFGNDTFPLHLDQGRGFGLPYHDEVSILAPITQCCLMRRSTLATLLGHKYSPFIGALLHLISWIHRHKISHSPSLVVTVALVEFFMNAVRAMWRDRKGIGCLRSPIIALALSHPPSYQKAFAKLSRRTNP</sequence>
<dbReference type="GO" id="GO:0005794">
    <property type="term" value="C:Golgi apparatus"/>
    <property type="evidence" value="ECO:0007669"/>
    <property type="project" value="UniProtKB-SubCell"/>
</dbReference>
<reference evidence="10" key="2">
    <citation type="submission" date="2017-10" db="EMBL/GenBank/DDBJ databases">
        <title>Ladona fulva Genome sequencing and assembly.</title>
        <authorList>
            <person name="Murali S."/>
            <person name="Richards S."/>
            <person name="Bandaranaike D."/>
            <person name="Bellair M."/>
            <person name="Blankenburg K."/>
            <person name="Chao H."/>
            <person name="Dinh H."/>
            <person name="Doddapaneni H."/>
            <person name="Dugan-Rocha S."/>
            <person name="Elkadiri S."/>
            <person name="Gnanaolivu R."/>
            <person name="Hernandez B."/>
            <person name="Skinner E."/>
            <person name="Javaid M."/>
            <person name="Lee S."/>
            <person name="Li M."/>
            <person name="Ming W."/>
            <person name="Munidasa M."/>
            <person name="Muniz J."/>
            <person name="Nguyen L."/>
            <person name="Hughes D."/>
            <person name="Osuji N."/>
            <person name="Pu L.-L."/>
            <person name="Puazo M."/>
            <person name="Qu C."/>
            <person name="Quiroz J."/>
            <person name="Raj R."/>
            <person name="Weissenberger G."/>
            <person name="Xin Y."/>
            <person name="Zou X."/>
            <person name="Han Y."/>
            <person name="Worley K."/>
            <person name="Muzny D."/>
            <person name="Gibbs R."/>
        </authorList>
    </citation>
    <scope>NUCLEOTIDE SEQUENCE</scope>
    <source>
        <strain evidence="10">Sampled in the wild</strain>
    </source>
</reference>
<keyword evidence="5" id="KW-0325">Glycoprotein</keyword>
<evidence type="ECO:0000313" key="11">
    <source>
        <dbReference type="Proteomes" id="UP000792457"/>
    </source>
</evidence>
<comment type="subcellular location">
    <subcellularLocation>
        <location evidence="1">Golgi apparatus</location>
    </subcellularLocation>
</comment>
<dbReference type="EMBL" id="KZ308136">
    <property type="protein sequence ID" value="KAG8222538.1"/>
    <property type="molecule type" value="Genomic_DNA"/>
</dbReference>
<dbReference type="PANTHER" id="PTHR12450:SF22">
    <property type="entry name" value="EXTRACELLULAR SERINE_THREONINE PROTEIN CG31145"/>
    <property type="match status" value="1"/>
</dbReference>
<organism evidence="10 11">
    <name type="scientific">Ladona fulva</name>
    <name type="common">Scarce chaser dragonfly</name>
    <name type="synonym">Libellula fulva</name>
    <dbReference type="NCBI Taxonomy" id="123851"/>
    <lineage>
        <taxon>Eukaryota</taxon>
        <taxon>Metazoa</taxon>
        <taxon>Ecdysozoa</taxon>
        <taxon>Arthropoda</taxon>
        <taxon>Hexapoda</taxon>
        <taxon>Insecta</taxon>
        <taxon>Pterygota</taxon>
        <taxon>Palaeoptera</taxon>
        <taxon>Odonata</taxon>
        <taxon>Epiprocta</taxon>
        <taxon>Anisoptera</taxon>
        <taxon>Libelluloidea</taxon>
        <taxon>Libellulidae</taxon>
        <taxon>Ladona</taxon>
    </lineage>
</organism>
<comment type="caution">
    <text evidence="10">The sequence shown here is derived from an EMBL/GenBank/DDBJ whole genome shotgun (WGS) entry which is preliminary data.</text>
</comment>
<feature type="binding site" evidence="8">
    <location>
        <position position="244"/>
    </location>
    <ligand>
        <name>Mn(2+)</name>
        <dbReference type="ChEBI" id="CHEBI:29035"/>
    </ligand>
</feature>
<dbReference type="GO" id="GO:0004674">
    <property type="term" value="F:protein serine/threonine kinase activity"/>
    <property type="evidence" value="ECO:0007669"/>
    <property type="project" value="TreeGrafter"/>
</dbReference>
<keyword evidence="4" id="KW-1015">Disulfide bond</keyword>
<dbReference type="OrthoDB" id="8583677at2759"/>
<dbReference type="GO" id="GO:0046872">
    <property type="term" value="F:metal ion binding"/>
    <property type="evidence" value="ECO:0007669"/>
    <property type="project" value="UniProtKB-KW"/>
</dbReference>